<evidence type="ECO:0000256" key="1">
    <source>
        <dbReference type="ARBA" id="ARBA00022723"/>
    </source>
</evidence>
<dbReference type="Ensembl" id="ENSOTST00005120790.1">
    <property type="protein sequence ID" value="ENSOTSP00005115535.1"/>
    <property type="gene ID" value="ENSOTSG00005049230.1"/>
</dbReference>
<keyword evidence="3" id="KW-0862">Zinc</keyword>
<keyword evidence="7" id="KW-1133">Transmembrane helix</keyword>
<reference evidence="9" key="1">
    <citation type="journal article" date="2018" name="PLoS ONE">
        <title>Chinook salmon (Oncorhynchus tshawytscha) genome and transcriptome.</title>
        <authorList>
            <person name="Christensen K.A."/>
            <person name="Leong J.S."/>
            <person name="Sakhrani D."/>
            <person name="Biagi C.A."/>
            <person name="Minkley D.R."/>
            <person name="Withler R.E."/>
            <person name="Rondeau E.B."/>
            <person name="Koop B.F."/>
            <person name="Devlin R.H."/>
        </authorList>
    </citation>
    <scope>NUCLEOTIDE SEQUENCE [LARGE SCALE GENOMIC DNA]</scope>
</reference>
<evidence type="ECO:0000256" key="2">
    <source>
        <dbReference type="ARBA" id="ARBA00022729"/>
    </source>
</evidence>
<accession>A0AAZ3PGG8</accession>
<evidence type="ECO:0000256" key="3">
    <source>
        <dbReference type="ARBA" id="ARBA00022833"/>
    </source>
</evidence>
<reference evidence="8" key="3">
    <citation type="submission" date="2025-09" db="UniProtKB">
        <authorList>
            <consortium name="Ensembl"/>
        </authorList>
    </citation>
    <scope>IDENTIFICATION</scope>
</reference>
<dbReference type="Proteomes" id="UP000694402">
    <property type="component" value="Unassembled WGS sequence"/>
</dbReference>
<evidence type="ECO:0000313" key="8">
    <source>
        <dbReference type="Ensembl" id="ENSOTSP00005115535.1"/>
    </source>
</evidence>
<dbReference type="Gene3D" id="2.70.70.10">
    <property type="entry name" value="Glucose Permease (Domain IIA)"/>
    <property type="match status" value="1"/>
</dbReference>
<keyword evidence="7" id="KW-0812">Transmembrane</keyword>
<dbReference type="InterPro" id="IPR011055">
    <property type="entry name" value="Dup_hybrid_motif"/>
</dbReference>
<organism evidence="8 9">
    <name type="scientific">Oncorhynchus tshawytscha</name>
    <name type="common">Chinook salmon</name>
    <name type="synonym">Salmo tshawytscha</name>
    <dbReference type="NCBI Taxonomy" id="74940"/>
    <lineage>
        <taxon>Eukaryota</taxon>
        <taxon>Metazoa</taxon>
        <taxon>Chordata</taxon>
        <taxon>Craniata</taxon>
        <taxon>Vertebrata</taxon>
        <taxon>Euteleostomi</taxon>
        <taxon>Actinopterygii</taxon>
        <taxon>Neopterygii</taxon>
        <taxon>Teleostei</taxon>
        <taxon>Protacanthopterygii</taxon>
        <taxon>Salmoniformes</taxon>
        <taxon>Salmonidae</taxon>
        <taxon>Salmoninae</taxon>
        <taxon>Oncorhynchus</taxon>
    </lineage>
</organism>
<evidence type="ECO:0000256" key="5">
    <source>
        <dbReference type="ARBA" id="ARBA00024361"/>
    </source>
</evidence>
<feature type="compositionally biased region" description="Basic and acidic residues" evidence="6">
    <location>
        <begin position="126"/>
        <end position="144"/>
    </location>
</feature>
<dbReference type="GeneTree" id="ENSGT00390000015484"/>
<keyword evidence="4" id="KW-1015">Disulfide bond</keyword>
<evidence type="ECO:0000256" key="7">
    <source>
        <dbReference type="SAM" id="Phobius"/>
    </source>
</evidence>
<keyword evidence="2" id="KW-0732">Signal</keyword>
<keyword evidence="7" id="KW-0472">Membrane</keyword>
<dbReference type="PANTHER" id="PTHR11329:SF0">
    <property type="entry name" value="LEUKOCYTE CELL-DERIVED CHEMOTAXIN-2"/>
    <property type="match status" value="1"/>
</dbReference>
<feature type="region of interest" description="Disordered" evidence="6">
    <location>
        <begin position="112"/>
        <end position="144"/>
    </location>
</feature>
<protein>
    <submittedName>
        <fullName evidence="8">Uncharacterized protein</fullName>
    </submittedName>
</protein>
<dbReference type="GO" id="GO:0046872">
    <property type="term" value="F:metal ion binding"/>
    <property type="evidence" value="ECO:0007669"/>
    <property type="project" value="UniProtKB-KW"/>
</dbReference>
<evidence type="ECO:0000313" key="9">
    <source>
        <dbReference type="Proteomes" id="UP000694402"/>
    </source>
</evidence>
<sequence length="315" mass="34940">MHRSGGMHTQDWADLVSHSLLFVLPSRHPHNSSTGLVLECPVQTARMLLRISMISALLTYFLLFGFALEREKQRDGGVKKVGDVIEVKKDLKVGKDNKGKKKKIEGVVEVKRDPTVGNNKKGKKLTQNEKVKGKETGSPKRDKELRNDTVCSSIGGICQRSSYVCQGRYLKDKCAAPKTHQCCMPAGAWSVLCAGHHNNRVRGCDLFGCGGFNSRRDDGSLHKTVDVVCDDYSIVNAPFSGTLRGPVVGIQYDGVKLTNSEYCVKIFNIRPYRYMGPISQGEALGYLLPLQERFSGITSHMELQMCDRSDPSPYI</sequence>
<keyword evidence="9" id="KW-1185">Reference proteome</keyword>
<dbReference type="AlphaFoldDB" id="A0AAZ3PGG8"/>
<dbReference type="PANTHER" id="PTHR11329">
    <property type="entry name" value="LEUKOCYTE CELL-DERIVED CHEMOTAXIN 2"/>
    <property type="match status" value="1"/>
</dbReference>
<dbReference type="InterPro" id="IPR008663">
    <property type="entry name" value="LECT2"/>
</dbReference>
<feature type="transmembrane region" description="Helical" evidence="7">
    <location>
        <begin position="47"/>
        <end position="68"/>
    </location>
</feature>
<name>A0AAZ3PGG8_ONCTS</name>
<keyword evidence="1" id="KW-0479">Metal-binding</keyword>
<comment type="similarity">
    <text evidence="5">Belongs to the LECT2/MIM-1 family.</text>
</comment>
<evidence type="ECO:0000256" key="4">
    <source>
        <dbReference type="ARBA" id="ARBA00023157"/>
    </source>
</evidence>
<proteinExistence type="inferred from homology"/>
<evidence type="ECO:0000256" key="6">
    <source>
        <dbReference type="SAM" id="MobiDB-lite"/>
    </source>
</evidence>
<reference evidence="8" key="2">
    <citation type="submission" date="2025-08" db="UniProtKB">
        <authorList>
            <consortium name="Ensembl"/>
        </authorList>
    </citation>
    <scope>IDENTIFICATION</scope>
</reference>
<gene>
    <name evidence="8" type="primary">GZMA</name>
</gene>